<feature type="transmembrane region" description="Helical" evidence="1">
    <location>
        <begin position="347"/>
        <end position="366"/>
    </location>
</feature>
<evidence type="ECO:0000313" key="5">
    <source>
        <dbReference type="Proteomes" id="UP000321046"/>
    </source>
</evidence>
<organism evidence="4 5">
    <name type="scientific">Lujinxingia vulgaris</name>
    <dbReference type="NCBI Taxonomy" id="2600176"/>
    <lineage>
        <taxon>Bacteria</taxon>
        <taxon>Deltaproteobacteria</taxon>
        <taxon>Bradymonadales</taxon>
        <taxon>Lujinxingiaceae</taxon>
        <taxon>Lujinxingia</taxon>
    </lineage>
</organism>
<reference evidence="4 5" key="1">
    <citation type="submission" date="2019-08" db="EMBL/GenBank/DDBJ databases">
        <title>Bradymonadales sp. TMQ2.</title>
        <authorList>
            <person name="Liang Q."/>
        </authorList>
    </citation>
    <scope>NUCLEOTIDE SEQUENCE [LARGE SCALE GENOMIC DNA]</scope>
    <source>
        <strain evidence="4 5">TMQ2</strain>
    </source>
</reference>
<evidence type="ECO:0000256" key="2">
    <source>
        <dbReference type="SAM" id="SignalP"/>
    </source>
</evidence>
<gene>
    <name evidence="4" type="ORF">FRC96_08340</name>
</gene>
<evidence type="ECO:0000259" key="3">
    <source>
        <dbReference type="Pfam" id="PF08308"/>
    </source>
</evidence>
<keyword evidence="1" id="KW-0812">Transmembrane</keyword>
<sequence length="392" mass="41112">MRPGSELMRRTALGAFALLMAMMMAMGQAAAQPGEVVDAVVFELEGAGVEPLLLSNLSAVLRNQALQVGSFRVVNATPLQREETAVVLGCEPAQRACLEQMAEFNNAQVLISGDVRRRNGALVVSVAFFDRLNDAPAIEVQRELQGSDPVLAFRREVESIFGELAARMTTQLEVRAPQPGDAIRIDGVVVGHGQITRQGLPEGRYRVEVERAGARPYVEEVALGVGEPVVIEVSAPAPQAASAEPAPDVSGSAVRSQRDVITPADEARSERGVASLAPPIAPRKRSRLGAYSSLGVGAVALGGAAAMVVLMRGIEEDIATENAAGTMTPSRYDELVGRGESYEMAQWVLLGVGIGASTLGVGWLIVSSARGDDDPALALGVGPGSVALRGRF</sequence>
<keyword evidence="1" id="KW-0472">Membrane</keyword>
<feature type="chain" id="PRO_5022767817" evidence="2">
    <location>
        <begin position="32"/>
        <end position="392"/>
    </location>
</feature>
<feature type="domain" description="PEGA" evidence="3">
    <location>
        <begin position="170"/>
        <end position="229"/>
    </location>
</feature>
<accession>A0A5C6XDP6</accession>
<evidence type="ECO:0000313" key="4">
    <source>
        <dbReference type="EMBL" id="TXD37414.1"/>
    </source>
</evidence>
<dbReference type="AlphaFoldDB" id="A0A5C6XDP6"/>
<keyword evidence="2" id="KW-0732">Signal</keyword>
<dbReference type="InterPro" id="IPR013229">
    <property type="entry name" value="PEGA"/>
</dbReference>
<comment type="caution">
    <text evidence="4">The sequence shown here is derived from an EMBL/GenBank/DDBJ whole genome shotgun (WGS) entry which is preliminary data.</text>
</comment>
<dbReference type="Pfam" id="PF08308">
    <property type="entry name" value="PEGA"/>
    <property type="match status" value="1"/>
</dbReference>
<keyword evidence="1" id="KW-1133">Transmembrane helix</keyword>
<dbReference type="OrthoDB" id="5499237at2"/>
<dbReference type="Proteomes" id="UP000321046">
    <property type="component" value="Unassembled WGS sequence"/>
</dbReference>
<evidence type="ECO:0000256" key="1">
    <source>
        <dbReference type="SAM" id="Phobius"/>
    </source>
</evidence>
<dbReference type="EMBL" id="VOSL01000040">
    <property type="protein sequence ID" value="TXD37414.1"/>
    <property type="molecule type" value="Genomic_DNA"/>
</dbReference>
<feature type="signal peptide" evidence="2">
    <location>
        <begin position="1"/>
        <end position="31"/>
    </location>
</feature>
<protein>
    <submittedName>
        <fullName evidence="4">PEGA domain-containing protein</fullName>
    </submittedName>
</protein>
<proteinExistence type="predicted"/>
<name>A0A5C6XDP6_9DELT</name>
<feature type="transmembrane region" description="Helical" evidence="1">
    <location>
        <begin position="288"/>
        <end position="310"/>
    </location>
</feature>